<dbReference type="GO" id="GO:0005737">
    <property type="term" value="C:cytoplasm"/>
    <property type="evidence" value="ECO:0007669"/>
    <property type="project" value="UniProtKB-SubCell"/>
</dbReference>
<keyword evidence="11" id="KW-0653">Protein transport</keyword>
<dbReference type="Pfam" id="PF01412">
    <property type="entry name" value="ArfGap"/>
    <property type="match status" value="1"/>
</dbReference>
<dbReference type="Pfam" id="PF12796">
    <property type="entry name" value="Ank_2"/>
    <property type="match status" value="1"/>
</dbReference>
<dbReference type="SUPFAM" id="SSF52540">
    <property type="entry name" value="P-loop containing nucleoside triphosphate hydrolases"/>
    <property type="match status" value="1"/>
</dbReference>
<feature type="repeat" description="ANK" evidence="18">
    <location>
        <begin position="741"/>
        <end position="773"/>
    </location>
</feature>
<comment type="function">
    <text evidence="14">GTPase-activating protein for ARF1 and, to a lesser extent, ARF5. Directly and specifically regulates the adapter protein 3 (AP-3)-dependent trafficking of proteins in the endosomal-lysosomal system.</text>
</comment>
<dbReference type="GeneTree" id="ENSGT00940000154793"/>
<dbReference type="FunFam" id="3.40.50.300:FF:000178">
    <property type="entry name" value="Arf-GAP with GTPase, ANK repeat and PH domain-containing protein 1"/>
    <property type="match status" value="1"/>
</dbReference>
<feature type="compositionally biased region" description="Polar residues" evidence="20">
    <location>
        <begin position="395"/>
        <end position="423"/>
    </location>
</feature>
<dbReference type="SMART" id="SM00105">
    <property type="entry name" value="ArfGap"/>
    <property type="match status" value="1"/>
</dbReference>
<dbReference type="InterPro" id="IPR051282">
    <property type="entry name" value="Arf-GAP_GTPase_ANK_PH"/>
</dbReference>
<dbReference type="CDD" id="cd08853">
    <property type="entry name" value="ArfGap_AGAP2"/>
    <property type="match status" value="1"/>
</dbReference>
<evidence type="ECO:0000256" key="19">
    <source>
        <dbReference type="PROSITE-ProRule" id="PRU00288"/>
    </source>
</evidence>
<dbReference type="SMART" id="SM00174">
    <property type="entry name" value="RHO"/>
    <property type="match status" value="1"/>
</dbReference>
<comment type="subcellular location">
    <subcellularLocation>
        <location evidence="1">Cytoplasm</location>
    </subcellularLocation>
</comment>
<dbReference type="InterPro" id="IPR037278">
    <property type="entry name" value="ARFGAP/RecO"/>
</dbReference>
<dbReference type="Gene3D" id="1.25.40.20">
    <property type="entry name" value="Ankyrin repeat-containing domain"/>
    <property type="match status" value="1"/>
</dbReference>
<feature type="compositionally biased region" description="Low complexity" evidence="20">
    <location>
        <begin position="248"/>
        <end position="262"/>
    </location>
</feature>
<dbReference type="PROSITE" id="PS50003">
    <property type="entry name" value="PH_DOMAIN"/>
    <property type="match status" value="1"/>
</dbReference>
<evidence type="ECO:0000256" key="7">
    <source>
        <dbReference type="ARBA" id="ARBA00022737"/>
    </source>
</evidence>
<evidence type="ECO:0000259" key="21">
    <source>
        <dbReference type="PROSITE" id="PS50003"/>
    </source>
</evidence>
<comment type="subunit">
    <text evidence="15">Homodimer. Interacts with several subunits of the AP-3 protein complex: AP3M1, AP3S1 and AP3S2. Interacts with GUCY1A3 and GUCY1B3.</text>
</comment>
<dbReference type="FunFam" id="1.25.40.20:FF:000027">
    <property type="entry name" value="Arf-GAP with GTPase, ANK repeat and PH domain-containing protein 1"/>
    <property type="match status" value="1"/>
</dbReference>
<dbReference type="PANTHER" id="PTHR45819:SF1">
    <property type="entry name" value="ARF-GAP WITH GTPASE, ANK REPEAT AND PH DOMAIN-CONTAINING PROTEIN 1"/>
    <property type="match status" value="1"/>
</dbReference>
<sequence>WLLPLDCLPGLFDSVYPLAQHCALELHDAFVNSQEWTLSRSVPELKVGIVGNLASGKSALVHRYLTGTYVQEESPEGGRFKKEIVVDGQSYLLLIRDEGGPPEAQFTMWVDAVIFVFSLEDEISFQTVYHYYSRMANYRNTSEIPLVLVGTQDAISSTNPRVIDDARARKLSNDLKRCTYYETCATYGLNVERVFQDVAQKIVATRKKQQLSIGPCKSLPSSPSHSSVCSAQVSAVHISQTSNGGGSLSDYSSSVPSTPSTSQKELRIDVPPTANTPTPVRKQSKRRSNLFTSRKGSDPDKEKKSLESRADSIGSGRAIPIKQGMLLKRSGKSLNKEWKKKYVTLCDNGLLTYHPSLHDYMQNVHGKEIDLLRTTVKVPGKRPPRATSACAPISSPKTNGLSKDMSSLHISPNSGNATSASGSQMASGISLVSFNSRPDGMHQRSYSVSSADQWSDATVIANSAISSDTGLGDSVCSSPSISSSTSPKLDPPPSPHANRKKHRRKKSTSNFKADGLSGTAEEQEENFEFIIVSLTGQTWHFEAATYEERDAWVQAIESQILASLQSCESSKNKSRLTSQSEAMALQSIRNMRGNSHCVDCDTQNPNWASLNLGALMCIECSGIHRNLGTHLSRVRSLDLDDWPMELIKVMSAIGNELANSVWEESSQGRTKPSLDSTREEKERWIRAKYEKKLFLAPLPCTEFSLGQQLLHATAEEDLRTIILLLAHGSRDEVNETCGEGDGRTALHLACRKGNVVLAQLLIWYGVDVMARDAHGNTALAYARQASSQECIDVLLQYGCPDERFVLMATPNLSRKNSSRNSSGRMPSVI</sequence>
<evidence type="ECO:0000256" key="18">
    <source>
        <dbReference type="PROSITE-ProRule" id="PRU00023"/>
    </source>
</evidence>
<dbReference type="FunFam" id="2.30.29.30:FF:000199">
    <property type="entry name" value="Arf-GAP with GTPase, ANK repeat and PH domain-containing protein 3"/>
    <property type="match status" value="1"/>
</dbReference>
<dbReference type="FunFam" id="2.30.29.30:FF:000421">
    <property type="entry name" value="Arf-GAP with GTPase, ANK repeat and PH domain-containing protein 1 isoform B"/>
    <property type="match status" value="1"/>
</dbReference>
<evidence type="ECO:0000256" key="12">
    <source>
        <dbReference type="ARBA" id="ARBA00023043"/>
    </source>
</evidence>
<dbReference type="GO" id="GO:0008270">
    <property type="term" value="F:zinc ion binding"/>
    <property type="evidence" value="ECO:0007669"/>
    <property type="project" value="UniProtKB-KW"/>
</dbReference>
<dbReference type="PRINTS" id="PR00405">
    <property type="entry name" value="REVINTRACTNG"/>
</dbReference>
<dbReference type="GO" id="GO:0005096">
    <property type="term" value="F:GTPase activator activity"/>
    <property type="evidence" value="ECO:0007669"/>
    <property type="project" value="UniProtKB-KW"/>
</dbReference>
<reference evidence="23" key="1">
    <citation type="submission" date="2025-08" db="UniProtKB">
        <authorList>
            <consortium name="Ensembl"/>
        </authorList>
    </citation>
    <scope>IDENTIFICATION</scope>
</reference>
<keyword evidence="12 18" id="KW-0040">ANK repeat</keyword>
<dbReference type="InterPro" id="IPR027417">
    <property type="entry name" value="P-loop_NTPase"/>
</dbReference>
<dbReference type="PROSITE" id="PS50297">
    <property type="entry name" value="ANK_REP_REGION"/>
    <property type="match status" value="1"/>
</dbReference>
<keyword evidence="4" id="KW-0343">GTPase activation</keyword>
<dbReference type="InterPro" id="IPR001849">
    <property type="entry name" value="PH_domain"/>
</dbReference>
<dbReference type="GO" id="GO:0003924">
    <property type="term" value="F:GTPase activity"/>
    <property type="evidence" value="ECO:0007669"/>
    <property type="project" value="InterPro"/>
</dbReference>
<dbReference type="OMA" id="WYGANIK"/>
<dbReference type="GO" id="GO:0005525">
    <property type="term" value="F:GTP binding"/>
    <property type="evidence" value="ECO:0007669"/>
    <property type="project" value="UniProtKB-KW"/>
</dbReference>
<dbReference type="PROSITE" id="PS50115">
    <property type="entry name" value="ARFGAP"/>
    <property type="match status" value="1"/>
</dbReference>
<evidence type="ECO:0000256" key="8">
    <source>
        <dbReference type="ARBA" id="ARBA00022741"/>
    </source>
</evidence>
<evidence type="ECO:0000256" key="1">
    <source>
        <dbReference type="ARBA" id="ARBA00004496"/>
    </source>
</evidence>
<keyword evidence="13" id="KW-0342">GTP-binding</keyword>
<dbReference type="PANTHER" id="PTHR45819">
    <property type="entry name" value="CENTAURIN-GAMMA-1A"/>
    <property type="match status" value="1"/>
</dbReference>
<keyword evidence="6" id="KW-0479">Metal-binding</keyword>
<dbReference type="InterPro" id="IPR001164">
    <property type="entry name" value="ArfGAP_dom"/>
</dbReference>
<dbReference type="SMART" id="SM00175">
    <property type="entry name" value="RAB"/>
    <property type="match status" value="1"/>
</dbReference>
<keyword evidence="10" id="KW-0862">Zinc</keyword>
<dbReference type="Pfam" id="PF00071">
    <property type="entry name" value="Ras"/>
    <property type="match status" value="1"/>
</dbReference>
<dbReference type="PROSITE" id="PS50088">
    <property type="entry name" value="ANK_REPEAT"/>
    <property type="match status" value="1"/>
</dbReference>
<dbReference type="SMART" id="SM00173">
    <property type="entry name" value="RAS"/>
    <property type="match status" value="1"/>
</dbReference>
<keyword evidence="7" id="KW-0677">Repeat</keyword>
<dbReference type="SUPFAM" id="SSF50729">
    <property type="entry name" value="PH domain-like"/>
    <property type="match status" value="1"/>
</dbReference>
<dbReference type="CDD" id="cd04103">
    <property type="entry name" value="Centaurin_gamma"/>
    <property type="match status" value="1"/>
</dbReference>
<accession>A0A8C6W7F8</accession>
<dbReference type="SMART" id="SM00233">
    <property type="entry name" value="PH"/>
    <property type="match status" value="1"/>
</dbReference>
<evidence type="ECO:0000256" key="3">
    <source>
        <dbReference type="ARBA" id="ARBA00022448"/>
    </source>
</evidence>
<dbReference type="PROSITE" id="PS51421">
    <property type="entry name" value="RAS"/>
    <property type="match status" value="1"/>
</dbReference>
<evidence type="ECO:0000313" key="23">
    <source>
        <dbReference type="Ensembl" id="ENSNGAP00000013070.1"/>
    </source>
</evidence>
<dbReference type="InterPro" id="IPR002110">
    <property type="entry name" value="Ankyrin_rpt"/>
</dbReference>
<reference evidence="23" key="2">
    <citation type="submission" date="2025-09" db="UniProtKB">
        <authorList>
            <consortium name="Ensembl"/>
        </authorList>
    </citation>
    <scope>IDENTIFICATION</scope>
</reference>
<feature type="region of interest" description="Disordered" evidence="20">
    <location>
        <begin position="240"/>
        <end position="316"/>
    </location>
</feature>
<feature type="compositionally biased region" description="Low complexity" evidence="20">
    <location>
        <begin position="474"/>
        <end position="486"/>
    </location>
</feature>
<dbReference type="FunFam" id="1.10.220.150:FF:000001">
    <property type="entry name" value="Arf-GAP with GTPase, ANK repeat and PH domain-containing protein 1"/>
    <property type="match status" value="1"/>
</dbReference>
<dbReference type="Proteomes" id="UP000694381">
    <property type="component" value="Unassembled WGS sequence"/>
</dbReference>
<feature type="region of interest" description="Disordered" evidence="20">
    <location>
        <begin position="379"/>
        <end position="423"/>
    </location>
</feature>
<evidence type="ECO:0000256" key="17">
    <source>
        <dbReference type="ARBA" id="ARBA00080363"/>
    </source>
</evidence>
<dbReference type="SUPFAM" id="SSF48403">
    <property type="entry name" value="Ankyrin repeat"/>
    <property type="match status" value="1"/>
</dbReference>
<evidence type="ECO:0000256" key="10">
    <source>
        <dbReference type="ARBA" id="ARBA00022833"/>
    </source>
</evidence>
<evidence type="ECO:0000256" key="2">
    <source>
        <dbReference type="ARBA" id="ARBA00005430"/>
    </source>
</evidence>
<keyword evidence="8" id="KW-0547">Nucleotide-binding</keyword>
<keyword evidence="24" id="KW-1185">Reference proteome</keyword>
<feature type="compositionally biased region" description="Basic and acidic residues" evidence="20">
    <location>
        <begin position="295"/>
        <end position="310"/>
    </location>
</feature>
<evidence type="ECO:0000256" key="4">
    <source>
        <dbReference type="ARBA" id="ARBA00022468"/>
    </source>
</evidence>
<evidence type="ECO:0000256" key="20">
    <source>
        <dbReference type="SAM" id="MobiDB-lite"/>
    </source>
</evidence>
<evidence type="ECO:0000313" key="24">
    <source>
        <dbReference type="Proteomes" id="UP000694381"/>
    </source>
</evidence>
<evidence type="ECO:0000256" key="15">
    <source>
        <dbReference type="ARBA" id="ARBA00063296"/>
    </source>
</evidence>
<feature type="domain" description="PH" evidence="21">
    <location>
        <begin position="319"/>
        <end position="561"/>
    </location>
</feature>
<keyword evidence="9 19" id="KW-0863">Zinc-finger</keyword>
<evidence type="ECO:0000256" key="5">
    <source>
        <dbReference type="ARBA" id="ARBA00022490"/>
    </source>
</evidence>
<proteinExistence type="inferred from homology"/>
<dbReference type="Gene3D" id="2.30.29.30">
    <property type="entry name" value="Pleckstrin-homology domain (PH domain)/Phosphotyrosine-binding domain (PTB)"/>
    <property type="match status" value="2"/>
</dbReference>
<comment type="similarity">
    <text evidence="2">Belongs to the centaurin gamma-like family.</text>
</comment>
<organism evidence="23 24">
    <name type="scientific">Nannospalax galili</name>
    <name type="common">Northern Israeli blind subterranean mole rat</name>
    <name type="synonym">Spalax galili</name>
    <dbReference type="NCBI Taxonomy" id="1026970"/>
    <lineage>
        <taxon>Eukaryota</taxon>
        <taxon>Metazoa</taxon>
        <taxon>Chordata</taxon>
        <taxon>Craniata</taxon>
        <taxon>Vertebrata</taxon>
        <taxon>Euteleostomi</taxon>
        <taxon>Mammalia</taxon>
        <taxon>Eutheria</taxon>
        <taxon>Euarchontoglires</taxon>
        <taxon>Glires</taxon>
        <taxon>Rodentia</taxon>
        <taxon>Myomorpha</taxon>
        <taxon>Muroidea</taxon>
        <taxon>Spalacidae</taxon>
        <taxon>Spalacinae</taxon>
        <taxon>Nannospalax</taxon>
    </lineage>
</organism>
<dbReference type="PROSITE" id="PS51419">
    <property type="entry name" value="RAB"/>
    <property type="match status" value="1"/>
</dbReference>
<keyword evidence="5" id="KW-0963">Cytoplasm</keyword>
<evidence type="ECO:0000259" key="22">
    <source>
        <dbReference type="PROSITE" id="PS50115"/>
    </source>
</evidence>
<dbReference type="Gene3D" id="3.40.50.300">
    <property type="entry name" value="P-loop containing nucleotide triphosphate hydrolases"/>
    <property type="match status" value="1"/>
</dbReference>
<feature type="region of interest" description="Disordered" evidence="20">
    <location>
        <begin position="470"/>
        <end position="520"/>
    </location>
</feature>
<dbReference type="InterPro" id="IPR001806">
    <property type="entry name" value="Small_GTPase"/>
</dbReference>
<dbReference type="InterPro" id="IPR011993">
    <property type="entry name" value="PH-like_dom_sf"/>
</dbReference>
<evidence type="ECO:0000256" key="13">
    <source>
        <dbReference type="ARBA" id="ARBA00023134"/>
    </source>
</evidence>
<dbReference type="GO" id="GO:0015031">
    <property type="term" value="P:protein transport"/>
    <property type="evidence" value="ECO:0007669"/>
    <property type="project" value="UniProtKB-KW"/>
</dbReference>
<dbReference type="Ensembl" id="ENSNGAT00000018645.1">
    <property type="protein sequence ID" value="ENSNGAP00000013070.1"/>
    <property type="gene ID" value="ENSNGAG00000014729.1"/>
</dbReference>
<dbReference type="SUPFAM" id="SSF57863">
    <property type="entry name" value="ArfGap/RecO-like zinc finger"/>
    <property type="match status" value="1"/>
</dbReference>
<protein>
    <recommendedName>
        <fullName evidence="16">Arf-GAP with GTPase, ANK repeat and PH domain-containing protein 1</fullName>
    </recommendedName>
    <alternativeName>
        <fullName evidence="17">Centaurin-gamma-2</fullName>
    </alternativeName>
</protein>
<dbReference type="InterPro" id="IPR038508">
    <property type="entry name" value="ArfGAP_dom_sf"/>
</dbReference>
<feature type="domain" description="Arf-GAP" evidence="22">
    <location>
        <begin position="582"/>
        <end position="702"/>
    </location>
</feature>
<evidence type="ECO:0000256" key="9">
    <source>
        <dbReference type="ARBA" id="ARBA00022771"/>
    </source>
</evidence>
<evidence type="ECO:0000256" key="16">
    <source>
        <dbReference type="ARBA" id="ARBA00069130"/>
    </source>
</evidence>
<name>A0A8C6W7F8_NANGA</name>
<dbReference type="InterPro" id="IPR036770">
    <property type="entry name" value="Ankyrin_rpt-contain_sf"/>
</dbReference>
<evidence type="ECO:0000256" key="14">
    <source>
        <dbReference type="ARBA" id="ARBA00060143"/>
    </source>
</evidence>
<dbReference type="AlphaFoldDB" id="A0A8C6W7F8"/>
<evidence type="ECO:0000256" key="6">
    <source>
        <dbReference type="ARBA" id="ARBA00022723"/>
    </source>
</evidence>
<keyword evidence="3" id="KW-0813">Transport</keyword>
<dbReference type="SMART" id="SM00248">
    <property type="entry name" value="ANK"/>
    <property type="match status" value="3"/>
</dbReference>
<feature type="compositionally biased region" description="Basic residues" evidence="20">
    <location>
        <begin position="497"/>
        <end position="507"/>
    </location>
</feature>
<gene>
    <name evidence="23" type="primary">Agap1</name>
</gene>
<evidence type="ECO:0000256" key="11">
    <source>
        <dbReference type="ARBA" id="ARBA00022927"/>
    </source>
</evidence>
<dbReference type="Gene3D" id="1.10.220.150">
    <property type="entry name" value="Arf GTPase activating protein"/>
    <property type="match status" value="1"/>
</dbReference>
<dbReference type="CDD" id="cd01250">
    <property type="entry name" value="PH_AGAP"/>
    <property type="match status" value="1"/>
</dbReference>